<dbReference type="Proteomes" id="UP000183410">
    <property type="component" value="Unassembled WGS sequence"/>
</dbReference>
<dbReference type="AlphaFoldDB" id="A0A1I2H2S7"/>
<reference evidence="2" key="1">
    <citation type="submission" date="2016-10" db="EMBL/GenBank/DDBJ databases">
        <authorList>
            <person name="Varghese N."/>
            <person name="Submissions S."/>
        </authorList>
    </citation>
    <scope>NUCLEOTIDE SEQUENCE [LARGE SCALE GENOMIC DNA]</scope>
    <source>
        <strain evidence="2">CGMCC 1.10223</strain>
    </source>
</reference>
<protein>
    <submittedName>
        <fullName evidence="1">Uncharacterized protein</fullName>
    </submittedName>
</protein>
<name>A0A1I2H2S7_9BACL</name>
<dbReference type="RefSeq" id="WP_046233663.1">
    <property type="nucleotide sequence ID" value="NZ_FONN01000019.1"/>
</dbReference>
<gene>
    <name evidence="1" type="ORF">SAMN04487969_11985</name>
</gene>
<dbReference type="OrthoDB" id="2666862at2"/>
<sequence>MAKTDWGMNDIVQPSDLNQLGQEINENTIKTQSTSGGNLDTFKNNGTFYVNNPANGPIANFYGYLQVINIGADSHVMQLVHSLSNPPRMWMRRCTVGTWWPWEEVARMSTMQNLGYGVTAGTSIAYLATIASVTALIDGLRITVKLHVTNGANPTINVNGLGARAIIKPNGSAPSAGYLKATVYTLVLSGTNFILQGEGGEYGTAVAAEVVAGKTIGTETGLVAGTMPLRGGEEYAGWVRAEMGPTGPTTGRLHLRSPLGAYLNGGGNGAGYMGIFADDPDFIAANVRQGVDMFGLLGAMPVGYTIVAGTVTNGSISTSNRFPSYEGGSDGGYIVEITGHNVTPRIVLLMNNAFYGGYTLYCEELSPDTIVGYPIRSRQTNTTRTDFSRHANPSDFTSSYICLPSWSPDTTFKYIIIGQ</sequence>
<proteinExistence type="predicted"/>
<organism evidence="1 2">
    <name type="scientific">Paenibacillus algorifonticola</name>
    <dbReference type="NCBI Taxonomy" id="684063"/>
    <lineage>
        <taxon>Bacteria</taxon>
        <taxon>Bacillati</taxon>
        <taxon>Bacillota</taxon>
        <taxon>Bacilli</taxon>
        <taxon>Bacillales</taxon>
        <taxon>Paenibacillaceae</taxon>
        <taxon>Paenibacillus</taxon>
    </lineage>
</organism>
<dbReference type="CDD" id="cd19958">
    <property type="entry name" value="pyocin_knob"/>
    <property type="match status" value="1"/>
</dbReference>
<accession>A0A1I2H2S7</accession>
<keyword evidence="2" id="KW-1185">Reference proteome</keyword>
<dbReference type="EMBL" id="FONN01000019">
    <property type="protein sequence ID" value="SFF23287.1"/>
    <property type="molecule type" value="Genomic_DNA"/>
</dbReference>
<evidence type="ECO:0000313" key="1">
    <source>
        <dbReference type="EMBL" id="SFF23287.1"/>
    </source>
</evidence>
<evidence type="ECO:0000313" key="2">
    <source>
        <dbReference type="Proteomes" id="UP000183410"/>
    </source>
</evidence>